<dbReference type="GO" id="GO:0004493">
    <property type="term" value="F:methylmalonyl-CoA epimerase activity"/>
    <property type="evidence" value="ECO:0007669"/>
    <property type="project" value="TreeGrafter"/>
</dbReference>
<dbReference type="Proteomes" id="UP000071561">
    <property type="component" value="Chromosome"/>
</dbReference>
<dbReference type="SUPFAM" id="SSF54593">
    <property type="entry name" value="Glyoxalase/Bleomycin resistance protein/Dihydroxybiphenyl dioxygenase"/>
    <property type="match status" value="1"/>
</dbReference>
<evidence type="ECO:0000256" key="1">
    <source>
        <dbReference type="ARBA" id="ARBA00022723"/>
    </source>
</evidence>
<keyword evidence="1" id="KW-0479">Metal-binding</keyword>
<feature type="domain" description="VOC" evidence="2">
    <location>
        <begin position="12"/>
        <end position="149"/>
    </location>
</feature>
<protein>
    <recommendedName>
        <fullName evidence="2">VOC domain-containing protein</fullName>
    </recommendedName>
</protein>
<dbReference type="PANTHER" id="PTHR43048:SF3">
    <property type="entry name" value="METHYLMALONYL-COA EPIMERASE, MITOCHONDRIAL"/>
    <property type="match status" value="1"/>
</dbReference>
<dbReference type="CDD" id="cd06587">
    <property type="entry name" value="VOC"/>
    <property type="match status" value="1"/>
</dbReference>
<dbReference type="GO" id="GO:0046872">
    <property type="term" value="F:metal ion binding"/>
    <property type="evidence" value="ECO:0007669"/>
    <property type="project" value="UniProtKB-KW"/>
</dbReference>
<evidence type="ECO:0000313" key="4">
    <source>
        <dbReference type="Proteomes" id="UP000071561"/>
    </source>
</evidence>
<evidence type="ECO:0000313" key="3">
    <source>
        <dbReference type="EMBL" id="AMP97651.1"/>
    </source>
</evidence>
<dbReference type="PANTHER" id="PTHR43048">
    <property type="entry name" value="METHYLMALONYL-COA EPIMERASE"/>
    <property type="match status" value="1"/>
</dbReference>
<name>A0A127V8S2_9SPHI</name>
<keyword evidence="4" id="KW-1185">Reference proteome</keyword>
<dbReference type="Pfam" id="PF00903">
    <property type="entry name" value="Glyoxalase"/>
    <property type="match status" value="1"/>
</dbReference>
<sequence length="152" mass="16833">MATLKDDIGITGLHHIAIRAENFEQTVQFYTGVIGYTVSHTWSLPEFKLKQAAMLKSRDGFSYLEIYDNQADIPAQGRKKLAKEEFIQTALLHICLTVKDSKKAYEMAIAGGATACLEPMVLHLGNPAITVHNSLVYSPNGEVIEFMEKAGF</sequence>
<proteinExistence type="predicted"/>
<dbReference type="InterPro" id="IPR051785">
    <property type="entry name" value="MMCE/EMCE_epimerase"/>
</dbReference>
<dbReference type="PATRIC" id="fig|188932.3.peg.721"/>
<dbReference type="PROSITE" id="PS51819">
    <property type="entry name" value="VOC"/>
    <property type="match status" value="1"/>
</dbReference>
<dbReference type="KEGG" id="pcm:AY601_0704"/>
<dbReference type="EMBL" id="CP014504">
    <property type="protein sequence ID" value="AMP97651.1"/>
    <property type="molecule type" value="Genomic_DNA"/>
</dbReference>
<dbReference type="RefSeq" id="WP_198163603.1">
    <property type="nucleotide sequence ID" value="NZ_CP014504.1"/>
</dbReference>
<organism evidence="3 4">
    <name type="scientific">Pedobacter cryoconitis</name>
    <dbReference type="NCBI Taxonomy" id="188932"/>
    <lineage>
        <taxon>Bacteria</taxon>
        <taxon>Pseudomonadati</taxon>
        <taxon>Bacteroidota</taxon>
        <taxon>Sphingobacteriia</taxon>
        <taxon>Sphingobacteriales</taxon>
        <taxon>Sphingobacteriaceae</taxon>
        <taxon>Pedobacter</taxon>
    </lineage>
</organism>
<dbReference type="Gene3D" id="3.10.180.10">
    <property type="entry name" value="2,3-Dihydroxybiphenyl 1,2-Dioxygenase, domain 1"/>
    <property type="match status" value="1"/>
</dbReference>
<dbReference type="GO" id="GO:0046491">
    <property type="term" value="P:L-methylmalonyl-CoA metabolic process"/>
    <property type="evidence" value="ECO:0007669"/>
    <property type="project" value="TreeGrafter"/>
</dbReference>
<evidence type="ECO:0000259" key="2">
    <source>
        <dbReference type="PROSITE" id="PS51819"/>
    </source>
</evidence>
<dbReference type="InterPro" id="IPR029068">
    <property type="entry name" value="Glyas_Bleomycin-R_OHBP_Dase"/>
</dbReference>
<accession>A0A127V8S2</accession>
<reference evidence="3 4" key="1">
    <citation type="submission" date="2016-03" db="EMBL/GenBank/DDBJ databases">
        <title>Complete genome sequence of Pedobacter cryoconitis PAMC 27485.</title>
        <authorList>
            <person name="Lee J."/>
            <person name="Kim O.-S."/>
        </authorList>
    </citation>
    <scope>NUCLEOTIDE SEQUENCE [LARGE SCALE GENOMIC DNA]</scope>
    <source>
        <strain evidence="3 4">PAMC 27485</strain>
    </source>
</reference>
<dbReference type="InterPro" id="IPR004360">
    <property type="entry name" value="Glyas_Fos-R_dOase_dom"/>
</dbReference>
<dbReference type="InterPro" id="IPR037523">
    <property type="entry name" value="VOC_core"/>
</dbReference>
<gene>
    <name evidence="3" type="ORF">AY601_0704</name>
</gene>
<dbReference type="AlphaFoldDB" id="A0A127V8S2"/>